<dbReference type="SUPFAM" id="SSF57701">
    <property type="entry name" value="Zn2/Cys6 DNA-binding domain"/>
    <property type="match status" value="1"/>
</dbReference>
<dbReference type="SMART" id="SM00066">
    <property type="entry name" value="GAL4"/>
    <property type="match status" value="1"/>
</dbReference>
<evidence type="ECO:0000259" key="6">
    <source>
        <dbReference type="PROSITE" id="PS50048"/>
    </source>
</evidence>
<keyword evidence="5" id="KW-0539">Nucleus</keyword>
<keyword evidence="8" id="KW-1185">Reference proteome</keyword>
<dbReference type="PROSITE" id="PS50048">
    <property type="entry name" value="ZN2_CY6_FUNGAL_2"/>
    <property type="match status" value="1"/>
</dbReference>
<evidence type="ECO:0000256" key="3">
    <source>
        <dbReference type="ARBA" id="ARBA00023125"/>
    </source>
</evidence>
<dbReference type="GO" id="GO:0000981">
    <property type="term" value="F:DNA-binding transcription factor activity, RNA polymerase II-specific"/>
    <property type="evidence" value="ECO:0007669"/>
    <property type="project" value="InterPro"/>
</dbReference>
<accession>W6QX17</accession>
<keyword evidence="2" id="KW-0805">Transcription regulation</keyword>
<evidence type="ECO:0000256" key="5">
    <source>
        <dbReference type="ARBA" id="ARBA00023242"/>
    </source>
</evidence>
<dbReference type="GO" id="GO:0005634">
    <property type="term" value="C:nucleus"/>
    <property type="evidence" value="ECO:0007669"/>
    <property type="project" value="UniProtKB-SubCell"/>
</dbReference>
<organism evidence="7 8">
    <name type="scientific">Penicillium roqueforti (strain FM164)</name>
    <dbReference type="NCBI Taxonomy" id="1365484"/>
    <lineage>
        <taxon>Eukaryota</taxon>
        <taxon>Fungi</taxon>
        <taxon>Dikarya</taxon>
        <taxon>Ascomycota</taxon>
        <taxon>Pezizomycotina</taxon>
        <taxon>Eurotiomycetes</taxon>
        <taxon>Eurotiomycetidae</taxon>
        <taxon>Eurotiales</taxon>
        <taxon>Aspergillaceae</taxon>
        <taxon>Penicillium</taxon>
    </lineage>
</organism>
<evidence type="ECO:0000313" key="8">
    <source>
        <dbReference type="Proteomes" id="UP000030686"/>
    </source>
</evidence>
<reference evidence="7" key="1">
    <citation type="journal article" date="2014" name="Nat. Commun.">
        <title>Multiple recent horizontal transfers of a large genomic region in cheese making fungi.</title>
        <authorList>
            <person name="Cheeseman K."/>
            <person name="Ropars J."/>
            <person name="Renault P."/>
            <person name="Dupont J."/>
            <person name="Gouzy J."/>
            <person name="Branca A."/>
            <person name="Abraham A.L."/>
            <person name="Ceppi M."/>
            <person name="Conseiller E."/>
            <person name="Debuchy R."/>
            <person name="Malagnac F."/>
            <person name="Goarin A."/>
            <person name="Silar P."/>
            <person name="Lacoste S."/>
            <person name="Sallet E."/>
            <person name="Bensimon A."/>
            <person name="Giraud T."/>
            <person name="Brygoo Y."/>
        </authorList>
    </citation>
    <scope>NUCLEOTIDE SEQUENCE [LARGE SCALE GENOMIC DNA]</scope>
    <source>
        <strain evidence="7">FM164</strain>
    </source>
</reference>
<keyword evidence="3 7" id="KW-0238">DNA-binding</keyword>
<evidence type="ECO:0000256" key="4">
    <source>
        <dbReference type="ARBA" id="ARBA00023163"/>
    </source>
</evidence>
<dbReference type="PROSITE" id="PS00463">
    <property type="entry name" value="ZN2_CY6_FUNGAL_1"/>
    <property type="match status" value="1"/>
</dbReference>
<dbReference type="GO" id="GO:0008270">
    <property type="term" value="F:zinc ion binding"/>
    <property type="evidence" value="ECO:0007669"/>
    <property type="project" value="InterPro"/>
</dbReference>
<dbReference type="Gene3D" id="4.10.240.10">
    <property type="entry name" value="Zn(2)-C6 fungal-type DNA-binding domain"/>
    <property type="match status" value="1"/>
</dbReference>
<dbReference type="Pfam" id="PF11951">
    <property type="entry name" value="Fungal_trans_2"/>
    <property type="match status" value="1"/>
</dbReference>
<dbReference type="OrthoDB" id="3477330at2759"/>
<name>W6QX17_PENRF</name>
<dbReference type="InterPro" id="IPR036864">
    <property type="entry name" value="Zn2-C6_fun-type_DNA-bd_sf"/>
</dbReference>
<dbReference type="PANTHER" id="PTHR37534:SF46">
    <property type="entry name" value="ZN(II)2CYS6 TRANSCRIPTION FACTOR (EUROFUNG)"/>
    <property type="match status" value="1"/>
</dbReference>
<dbReference type="OMA" id="NPWRTTY"/>
<dbReference type="AlphaFoldDB" id="W6QX17"/>
<evidence type="ECO:0000313" key="7">
    <source>
        <dbReference type="EMBL" id="CDM34077.1"/>
    </source>
</evidence>
<gene>
    <name evidence="7" type="ORF">PROQFM164_S03g000801</name>
</gene>
<dbReference type="Pfam" id="PF00172">
    <property type="entry name" value="Zn_clus"/>
    <property type="match status" value="1"/>
</dbReference>
<sequence length="627" mass="71484">MGGPVTAPRKQTKRIRQAKQKSVTFTGCWTCRSRKVKCDERQENGCRVCQKSRLECAGYGVNLCWITDKKRDIQGLRRRQVRLEQSTSPSISDAEINRMISSLDTISTPSRTVSIGPFSIFSSREPGIEYLEPHASLENSHQTQDCTSEIAPSPVDTVDLSSGDFEIITNDNVIPNSEIHFIDFPSDWESVIAMMDTSNSPTLPYSRKMSLTIYPSPDMELSIPLFKDHNTSMLMYHYKNHVAELLQPVFHPRNPWRTTYLPFALEGCPEFCLVQNPVPSSEVSISLFHSILSSAAFHLRNIMGGSREYHKLGLQHRAKALQALKTALITPNDSEKYTVYLTAMLALVTIDTMTGEDSDFPIHLKGCRQLERPGRASDSPNDSSRQVSSICHFLSLLARTTAHELEHRQWTTEGPLFEQPYFHDDDTNIQYMYGITPYLGNLLQRTCQVAEYLAFYQGAEVPTILLEACSALKDEIFSWDIDSESFHHVMLEQPTMLEIIRCQALSFHSAIAIFYYRAIEDSSPVDLQQQVGAIWKNLSLAEDLKDVYSSDGKRAAPMSWPAFIAACEAIDRQPWVEWWERVQRYSMGNFKRQWKVIQEIWNIMDLDENVLNWRDALKQSGKLVLPI</sequence>
<feature type="domain" description="Zn(2)-C6 fungal-type" evidence="6">
    <location>
        <begin position="27"/>
        <end position="56"/>
    </location>
</feature>
<protein>
    <submittedName>
        <fullName evidence="7">Zn(2)-C6 fungal-type DNA-binding domain</fullName>
    </submittedName>
</protein>
<comment type="subcellular location">
    <subcellularLocation>
        <location evidence="1">Nucleus</location>
    </subcellularLocation>
</comment>
<dbReference type="GO" id="GO:0003677">
    <property type="term" value="F:DNA binding"/>
    <property type="evidence" value="ECO:0007669"/>
    <property type="project" value="UniProtKB-KW"/>
</dbReference>
<keyword evidence="4" id="KW-0804">Transcription</keyword>
<evidence type="ECO:0000256" key="1">
    <source>
        <dbReference type="ARBA" id="ARBA00004123"/>
    </source>
</evidence>
<dbReference type="EMBL" id="HG792017">
    <property type="protein sequence ID" value="CDM34077.1"/>
    <property type="molecule type" value="Genomic_DNA"/>
</dbReference>
<dbReference type="InterPro" id="IPR001138">
    <property type="entry name" value="Zn2Cys6_DnaBD"/>
</dbReference>
<dbReference type="STRING" id="1365484.W6QX17"/>
<dbReference type="InterPro" id="IPR021858">
    <property type="entry name" value="Fun_TF"/>
</dbReference>
<dbReference type="Proteomes" id="UP000030686">
    <property type="component" value="Unassembled WGS sequence"/>
</dbReference>
<dbReference type="CDD" id="cd00067">
    <property type="entry name" value="GAL4"/>
    <property type="match status" value="1"/>
</dbReference>
<evidence type="ECO:0000256" key="2">
    <source>
        <dbReference type="ARBA" id="ARBA00023015"/>
    </source>
</evidence>
<dbReference type="PANTHER" id="PTHR37534">
    <property type="entry name" value="TRANSCRIPTIONAL ACTIVATOR PROTEIN UGA3"/>
    <property type="match status" value="1"/>
</dbReference>
<proteinExistence type="predicted"/>